<keyword evidence="2" id="KW-1133">Transmembrane helix</keyword>
<dbReference type="AlphaFoldDB" id="A0A1J4J417"/>
<gene>
    <name evidence="3" type="ORF">TRFO_11378</name>
</gene>
<name>A0A1J4J417_9EUKA</name>
<keyword evidence="4" id="KW-1185">Reference proteome</keyword>
<evidence type="ECO:0000313" key="4">
    <source>
        <dbReference type="Proteomes" id="UP000179807"/>
    </source>
</evidence>
<dbReference type="Proteomes" id="UP000179807">
    <property type="component" value="Unassembled WGS sequence"/>
</dbReference>
<reference evidence="3" key="1">
    <citation type="submission" date="2016-10" db="EMBL/GenBank/DDBJ databases">
        <authorList>
            <person name="Benchimol M."/>
            <person name="Almeida L.G."/>
            <person name="Vasconcelos A.T."/>
            <person name="Perreira-Neves A."/>
            <person name="Rosa I.A."/>
            <person name="Tasca T."/>
            <person name="Bogo M.R."/>
            <person name="de Souza W."/>
        </authorList>
    </citation>
    <scope>NUCLEOTIDE SEQUENCE [LARGE SCALE GENOMIC DNA]</scope>
    <source>
        <strain evidence="3">K</strain>
    </source>
</reference>
<proteinExistence type="predicted"/>
<dbReference type="RefSeq" id="XP_068347243.1">
    <property type="nucleotide sequence ID" value="XM_068496006.1"/>
</dbReference>
<evidence type="ECO:0000313" key="3">
    <source>
        <dbReference type="EMBL" id="OHS94106.1"/>
    </source>
</evidence>
<keyword evidence="2" id="KW-0472">Membrane</keyword>
<organism evidence="3 4">
    <name type="scientific">Tritrichomonas foetus</name>
    <dbReference type="NCBI Taxonomy" id="1144522"/>
    <lineage>
        <taxon>Eukaryota</taxon>
        <taxon>Metamonada</taxon>
        <taxon>Parabasalia</taxon>
        <taxon>Tritrichomonadida</taxon>
        <taxon>Tritrichomonadidae</taxon>
        <taxon>Tritrichomonas</taxon>
    </lineage>
</organism>
<keyword evidence="2" id="KW-0812">Transmembrane</keyword>
<dbReference type="EMBL" id="MLAK01001348">
    <property type="protein sequence ID" value="OHS94106.1"/>
    <property type="molecule type" value="Genomic_DNA"/>
</dbReference>
<dbReference type="GeneID" id="94830710"/>
<feature type="compositionally biased region" description="Polar residues" evidence="1">
    <location>
        <begin position="876"/>
        <end position="890"/>
    </location>
</feature>
<feature type="region of interest" description="Disordered" evidence="1">
    <location>
        <begin position="863"/>
        <end position="890"/>
    </location>
</feature>
<feature type="compositionally biased region" description="Low complexity" evidence="1">
    <location>
        <begin position="865"/>
        <end position="875"/>
    </location>
</feature>
<evidence type="ECO:0000256" key="2">
    <source>
        <dbReference type="SAM" id="Phobius"/>
    </source>
</evidence>
<comment type="caution">
    <text evidence="3">The sequence shown here is derived from an EMBL/GenBank/DDBJ whole genome shotgun (WGS) entry which is preliminary data.</text>
</comment>
<sequence length="954" mass="100838">MIFLLSLLVSCQEFSCNLNISSVVIQNSVDSGLFQIKYNDQLYNLPKDTQVVLTGETTSNTIVISLDYDDQPLNLIFSNLHIYLGLETPLSISGKCQVNILLATDVELLSNVSDGIIVGENCILSVESANQNNKKVLNIYCGSTGNLINSKNSQVTLNNIILESISPGGVLGESIVIENSSLIFNTTLESIGGDQCHSINISNSYINVLSRYSTCIGNRLNETLNVHIFNSNVTAIAEREGAAIGNIQLNGTLSIIESTIIAKTSATQFSSIGFFGNIQILGSVVNSSAYGYAAIGGGVGRSEMNMTIKKSSVVGFASGDSAAIGGSRSTSISLLVIESTVKADNDAKYGRYGAGIGGGRRGTIKKLIIKASNVSATTVDNGSPIGGGGEIAFIDYIEISDHSYAYGHNSGSHQYSNSAIGGYYCDTINITDATISAHGGAEGCGIGGGPEQDVRQIIIERSKINATSGSHGAAIGGSVAGVVKDGIFIRNSDVFAFSGFGDFHACGAAIGGGYYTQNHLTVIENSNVTAIAGYYGSGAGIGGGIMASAGQIFIYHSNVYARSSLHGHERSFENNPGAGIGQGGTIIGATGGYPNRGGFIRILDSNISAFGGNIKTGKYHFNAGSAIGYGGITCNTIDEDKALNIEIKRSTIFAFGGNSSDSRISPAPALYGGDRHLETLVGNITLEDSIIYATSGYNSAFSDEEVNDKVKSIIGLSFNPSEEKTGSIYIKNCSIFAKHQSSDKFALPIITHNLTIDSDLELHSSFSNAFNTDIHSIKVPIVTLSNSANERIEKVRIVSKDTKSNFSKLIDFIDNDKSVTFTTEKEGDYIVYITKNGSSKDDVYVLENVKIGFNQFDLYPDQIPSQSQSQSSSSSLTSDTQASEIPTDNPNKGKKQNVALIIGLCVGVPFAIGIIIIVIAVLILNRLYPKISISEKISPGIKEPLKSVNDGLEL</sequence>
<dbReference type="VEuPathDB" id="TrichDB:TRFO_11378"/>
<feature type="transmembrane region" description="Helical" evidence="2">
    <location>
        <begin position="898"/>
        <end position="924"/>
    </location>
</feature>
<evidence type="ECO:0000256" key="1">
    <source>
        <dbReference type="SAM" id="MobiDB-lite"/>
    </source>
</evidence>
<accession>A0A1J4J417</accession>
<protein>
    <submittedName>
        <fullName evidence="3">Uncharacterized protein</fullName>
    </submittedName>
</protein>